<dbReference type="AlphaFoldDB" id="A0A1I4UX78"/>
<dbReference type="GeneID" id="84229014"/>
<keyword evidence="1" id="KW-0575">Peroxidase</keyword>
<proteinExistence type="predicted"/>
<reference evidence="2" key="1">
    <citation type="submission" date="2016-10" db="EMBL/GenBank/DDBJ databases">
        <authorList>
            <person name="Varghese N."/>
            <person name="Submissions S."/>
        </authorList>
    </citation>
    <scope>NUCLEOTIDE SEQUENCE [LARGE SCALE GENOMIC DNA]</scope>
    <source>
        <strain evidence="2">Mob M</strain>
    </source>
</reference>
<dbReference type="SUPFAM" id="SSF56563">
    <property type="entry name" value="Major capsid protein gp5"/>
    <property type="match status" value="1"/>
</dbReference>
<protein>
    <submittedName>
        <fullName evidence="1">Encapsulating protein for peroxidase</fullName>
    </submittedName>
</protein>
<gene>
    <name evidence="1" type="ORF">SAMN04488696_2924</name>
</gene>
<dbReference type="Gene3D" id="3.30.2400.30">
    <property type="match status" value="1"/>
</dbReference>
<keyword evidence="2" id="KW-1185">Reference proteome</keyword>
<dbReference type="InterPro" id="IPR007544">
    <property type="entry name" value="ENCAP"/>
</dbReference>
<dbReference type="GO" id="GO:0004601">
    <property type="term" value="F:peroxidase activity"/>
    <property type="evidence" value="ECO:0007669"/>
    <property type="project" value="UniProtKB-KW"/>
</dbReference>
<evidence type="ECO:0000313" key="2">
    <source>
        <dbReference type="Proteomes" id="UP000198535"/>
    </source>
</evidence>
<dbReference type="RefSeq" id="WP_091938234.1">
    <property type="nucleotide sequence ID" value="NZ_FOUJ01000009.1"/>
</dbReference>
<keyword evidence="1" id="KW-0560">Oxidoreductase</keyword>
<accession>A0A1I4UX78</accession>
<dbReference type="EMBL" id="FOUJ01000009">
    <property type="protein sequence ID" value="SFM93562.1"/>
    <property type="molecule type" value="Genomic_DNA"/>
</dbReference>
<organism evidence="1 2">
    <name type="scientific">Methanolobus profundi</name>
    <dbReference type="NCBI Taxonomy" id="487685"/>
    <lineage>
        <taxon>Archaea</taxon>
        <taxon>Methanobacteriati</taxon>
        <taxon>Methanobacteriota</taxon>
        <taxon>Stenosarchaea group</taxon>
        <taxon>Methanomicrobia</taxon>
        <taxon>Methanosarcinales</taxon>
        <taxon>Methanosarcinaceae</taxon>
        <taxon>Methanolobus</taxon>
    </lineage>
</organism>
<sequence length="288" mass="31285">MTNALATFSKEIDSSLVPALRNALIGRKLVHVTSEKGFGITSVDWGRITDVSDGYVSYGFRDGNEDKIEVSLTNSKIPVYWKDYTVDRRIYESWLRSGVDVDKASSISAAYKAAKAENAAIMMGVSNDGTNYDMNGLYQGAGNDYAVSKDFGTYGNATDALAGVYELMDDDGIPVDSLSFNWVLATTQRRQLMASRSANGIKEMPDILDMLNGGQVFGTNTLTAGTGFVCPTENVGEPYVDFYMTSDFKTEHGVDSKHPDTGDLNGRVYSAGILRIKQDVAICKTSAI</sequence>
<dbReference type="OrthoDB" id="123178at2157"/>
<dbReference type="STRING" id="487685.SAMN04488696_2924"/>
<name>A0A1I4UX78_9EURY</name>
<dbReference type="Pfam" id="PF04454">
    <property type="entry name" value="Linocin_M18"/>
    <property type="match status" value="1"/>
</dbReference>
<evidence type="ECO:0000313" key="1">
    <source>
        <dbReference type="EMBL" id="SFM93562.1"/>
    </source>
</evidence>
<dbReference type="Proteomes" id="UP000198535">
    <property type="component" value="Unassembled WGS sequence"/>
</dbReference>